<reference evidence="3" key="1">
    <citation type="submission" date="2022-10" db="EMBL/GenBank/DDBJ databases">
        <title>Genome assembly of Pristionchus species.</title>
        <authorList>
            <person name="Yoshida K."/>
            <person name="Sommer R.J."/>
        </authorList>
    </citation>
    <scope>NUCLEOTIDE SEQUENCE [LARGE SCALE GENOMIC DNA]</scope>
    <source>
        <strain evidence="3">RS5460</strain>
    </source>
</reference>
<protein>
    <recommendedName>
        <fullName evidence="1">DUF7622 domain-containing protein</fullName>
    </recommendedName>
</protein>
<feature type="non-terminal residue" evidence="2">
    <location>
        <position position="135"/>
    </location>
</feature>
<evidence type="ECO:0000259" key="1">
    <source>
        <dbReference type="Pfam" id="PF24602"/>
    </source>
</evidence>
<dbReference type="AlphaFoldDB" id="A0AAN5CWR3"/>
<dbReference type="InterPro" id="IPR056039">
    <property type="entry name" value="DUF7622"/>
</dbReference>
<feature type="domain" description="DUF7622" evidence="1">
    <location>
        <begin position="18"/>
        <end position="102"/>
    </location>
</feature>
<sequence>KCLKLAKSLSNGNFTSSKKQVTCHSYQDTFDHPFFLKNNTTSTNESCEGEFCYMSKFGEDSVTRGCITIVDESLAERKMEAGIYEYMKLNFYLCTEEHCNLRDVDDVKAASPPITTTTKEPVQTTFTTVPPITTS</sequence>
<organism evidence="2 3">
    <name type="scientific">Pristionchus mayeri</name>
    <dbReference type="NCBI Taxonomy" id="1317129"/>
    <lineage>
        <taxon>Eukaryota</taxon>
        <taxon>Metazoa</taxon>
        <taxon>Ecdysozoa</taxon>
        <taxon>Nematoda</taxon>
        <taxon>Chromadorea</taxon>
        <taxon>Rhabditida</taxon>
        <taxon>Rhabditina</taxon>
        <taxon>Diplogasteromorpha</taxon>
        <taxon>Diplogasteroidea</taxon>
        <taxon>Neodiplogasteridae</taxon>
        <taxon>Pristionchus</taxon>
    </lineage>
</organism>
<dbReference type="Proteomes" id="UP001328107">
    <property type="component" value="Unassembled WGS sequence"/>
</dbReference>
<dbReference type="EMBL" id="BTRK01000005">
    <property type="protein sequence ID" value="GMR52106.1"/>
    <property type="molecule type" value="Genomic_DNA"/>
</dbReference>
<keyword evidence="3" id="KW-1185">Reference proteome</keyword>
<evidence type="ECO:0000313" key="2">
    <source>
        <dbReference type="EMBL" id="GMR52106.1"/>
    </source>
</evidence>
<comment type="caution">
    <text evidence="2">The sequence shown here is derived from an EMBL/GenBank/DDBJ whole genome shotgun (WGS) entry which is preliminary data.</text>
</comment>
<accession>A0AAN5CWR3</accession>
<dbReference type="Pfam" id="PF24602">
    <property type="entry name" value="DUF7622"/>
    <property type="match status" value="1"/>
</dbReference>
<dbReference type="PANTHER" id="PTHR37433">
    <property type="entry name" value="PROTEIN CBG25136-RELATED"/>
    <property type="match status" value="1"/>
</dbReference>
<name>A0AAN5CWR3_9BILA</name>
<gene>
    <name evidence="2" type="ORF">PMAYCL1PPCAC_22301</name>
</gene>
<feature type="non-terminal residue" evidence="2">
    <location>
        <position position="1"/>
    </location>
</feature>
<dbReference type="PANTHER" id="PTHR37433:SF19">
    <property type="entry name" value="ACTIVIN_RECP DOMAIN-CONTAINING PROTEIN"/>
    <property type="match status" value="1"/>
</dbReference>
<proteinExistence type="predicted"/>
<evidence type="ECO:0000313" key="3">
    <source>
        <dbReference type="Proteomes" id="UP001328107"/>
    </source>
</evidence>